<evidence type="ECO:0000259" key="3">
    <source>
        <dbReference type="Pfam" id="PF13116"/>
    </source>
</evidence>
<feature type="region of interest" description="Disordered" evidence="1">
    <location>
        <begin position="1265"/>
        <end position="1322"/>
    </location>
</feature>
<protein>
    <recommendedName>
        <fullName evidence="3">YhdP central domain-containing protein</fullName>
    </recommendedName>
</protein>
<keyword evidence="2" id="KW-1133">Transmembrane helix</keyword>
<feature type="transmembrane region" description="Helical" evidence="2">
    <location>
        <begin position="12"/>
        <end position="35"/>
    </location>
</feature>
<dbReference type="InterPro" id="IPR011836">
    <property type="entry name" value="YhdP"/>
</dbReference>
<organism evidence="4 5">
    <name type="scientific">Pseudidiomarina salinarum</name>
    <dbReference type="NCBI Taxonomy" id="435908"/>
    <lineage>
        <taxon>Bacteria</taxon>
        <taxon>Pseudomonadati</taxon>
        <taxon>Pseudomonadota</taxon>
        <taxon>Gammaproteobacteria</taxon>
        <taxon>Alteromonadales</taxon>
        <taxon>Idiomarinaceae</taxon>
        <taxon>Pseudidiomarina</taxon>
    </lineage>
</organism>
<name>A0A094L8N2_9GAMM</name>
<evidence type="ECO:0000256" key="1">
    <source>
        <dbReference type="SAM" id="MobiDB-lite"/>
    </source>
</evidence>
<sequence>MWRISLKVAYRGILYTVASLLVLLAVVLSILRYLLPMLPDVTAQVEQFVANQYQLETNISELSADWSTAGPQLILHDVSVQPEGGETTQVDIAEARIHFDLWQSVQSWSLQFERVTLEQARIEYDLREAREVAGTDFPDAIPRFFLNQLDYVVIENSAVELINLLGVKRRIDIERLSWMNRGSRHQGIGKFRIADLNTNALDMVIDINGQDPGALDGQIYVNAANLDVAPWLQQQVVDSEVEHAELNFTLWLNFADSTFNNGVLQLGENSLGWQIDDQQHQIRIPEGVLKLRPRDEGWLVNSAPLTVEQDGNTWQLPGFSWRQQASGFSFSIDAAPLSPLLEVLTVTGSSGAAIYTELAGRETAGQVSLRMAQDLEQGLRWLVNGQQLRWQHSASAPGVDAVNIEIYGEGVDANWQLQGRDVALRSEQLDTERAWQLDELSLKGDWQWRDSNWQLTIAEGSQVRLQDLPLSVAVRLNNEAGRLALSGRIIGLNEQPVPAGVLRQYLPAVLGANLQDYLVTALHDGAAESLALVWRGWFDEFPYKNYQGQFAAQANINDLRFKFRPDWQPLYDTAARVNFSNERMHIQARDGRLGDVRLPVINTVIPDLSAADVMLKIDSEIISDSAALQPVFNASPLAESLGQTLTELQLSGPMQGQLELTIPLQQGAEVVAEGYAELDNNQLAINMLSQQFSAVDGRISFRNQYIESNDLTLRWYDLPVAATLISDAEGEGYKVSVTMSGDWDLDNAAQLSEAGLIGGTFDWNAELELVLAAEGGYSFHWRQESDLDQLALNLPAPLQKPTGQSWPSQLQVSGSEDSILINGRLGDVAMAELQLNGNGSALQQGFMRIGEQQPAVPNPNVTRVNARFPVEVHVERFDFQQWLDSVQLLVDGFRSEPETNASASVFQVVRPDLVQLTADELLLLGHQLTEVSAVGWPEDSDWRMRLQADQTSLVASIGYADGATADQPDTGTLQLTVDADYIELAQPLAVDDALIEQPDLSQVPALILRCKRCSYAGYDLGALELDLAPVEEGIEVSSLRIQQGQHQLDASGTWRVGETAEQQRTTFTGNFSSADLGAFLRDYDISTMVQDSPADFKFELSWQGAPFQYNHESLNGTVEWALGQGYLSEVSDGAARIFSLLSLESIVRKLRFDFRDVFANGLFFTQFGGEFNIEDGRVRTDNTTLSGSAGDMEISGVTNLVDEEINYQLYYIPKVTSSLPVILAWMVNPPSGLAALLIDRMLHDAQVISRLEYRISGTLDNPVVEEVSRSSREVTIPAPEQEIPDESEPTENQSPSSADDGSSADQQSGSTGKSGDPASAVR</sequence>
<dbReference type="NCBIfam" id="TIGR02099">
    <property type="entry name" value="YhdP family protein"/>
    <property type="match status" value="1"/>
</dbReference>
<dbReference type="Pfam" id="PF13116">
    <property type="entry name" value="YhdP"/>
    <property type="match status" value="1"/>
</dbReference>
<keyword evidence="2" id="KW-0472">Membrane</keyword>
<evidence type="ECO:0000256" key="2">
    <source>
        <dbReference type="SAM" id="Phobius"/>
    </source>
</evidence>
<evidence type="ECO:0000313" key="5">
    <source>
        <dbReference type="Proteomes" id="UP000054363"/>
    </source>
</evidence>
<gene>
    <name evidence="4" type="ORF">IDSA_00165</name>
</gene>
<dbReference type="eggNOG" id="COG3164">
    <property type="taxonomic scope" value="Bacteria"/>
</dbReference>
<dbReference type="STRING" id="435908.IDSA_00165"/>
<dbReference type="PANTHER" id="PTHR38690">
    <property type="entry name" value="PROTEASE-RELATED"/>
    <property type="match status" value="1"/>
</dbReference>
<feature type="compositionally biased region" description="Low complexity" evidence="1">
    <location>
        <begin position="1293"/>
        <end position="1310"/>
    </location>
</feature>
<accession>A0A094L8N2</accession>
<comment type="caution">
    <text evidence="4">The sequence shown here is derived from an EMBL/GenBank/DDBJ whole genome shotgun (WGS) entry which is preliminary data.</text>
</comment>
<dbReference type="EMBL" id="JPER01000001">
    <property type="protein sequence ID" value="KFZ31188.1"/>
    <property type="molecule type" value="Genomic_DNA"/>
</dbReference>
<evidence type="ECO:0000313" key="4">
    <source>
        <dbReference type="EMBL" id="KFZ31188.1"/>
    </source>
</evidence>
<keyword evidence="5" id="KW-1185">Reference proteome</keyword>
<dbReference type="Proteomes" id="UP000054363">
    <property type="component" value="Unassembled WGS sequence"/>
</dbReference>
<dbReference type="RefSeq" id="WP_034773300.1">
    <property type="nucleotide sequence ID" value="NZ_JPER01000001.1"/>
</dbReference>
<dbReference type="PANTHER" id="PTHR38690:SF1">
    <property type="entry name" value="PROTEASE"/>
    <property type="match status" value="1"/>
</dbReference>
<proteinExistence type="predicted"/>
<dbReference type="InterPro" id="IPR025263">
    <property type="entry name" value="YhdP_central"/>
</dbReference>
<dbReference type="OrthoDB" id="9762238at2"/>
<keyword evidence="2" id="KW-0812">Transmembrane</keyword>
<reference evidence="4 5" key="1">
    <citation type="submission" date="2014-06" db="EMBL/GenBank/DDBJ databases">
        <title>The draft genome sequence of Idiomarina salinarum ISL-52.</title>
        <authorList>
            <person name="Du J."/>
            <person name="Shao Z."/>
        </authorList>
    </citation>
    <scope>NUCLEOTIDE SEQUENCE [LARGE SCALE GENOMIC DNA]</scope>
    <source>
        <strain evidence="4 5">ISL-52</strain>
    </source>
</reference>
<feature type="domain" description="YhdP central" evidence="3">
    <location>
        <begin position="6"/>
        <end position="1264"/>
    </location>
</feature>